<feature type="compositionally biased region" description="Low complexity" evidence="1">
    <location>
        <begin position="98"/>
        <end position="115"/>
    </location>
</feature>
<accession>A0A9N8DY63</accession>
<dbReference type="AlphaFoldDB" id="A0A9N8DY63"/>
<gene>
    <name evidence="2" type="ORF">SEMRO_384_G131480.1</name>
</gene>
<name>A0A9N8DY63_9STRA</name>
<evidence type="ECO:0000256" key="1">
    <source>
        <dbReference type="SAM" id="MobiDB-lite"/>
    </source>
</evidence>
<comment type="caution">
    <text evidence="2">The sequence shown here is derived from an EMBL/GenBank/DDBJ whole genome shotgun (WGS) entry which is preliminary data.</text>
</comment>
<dbReference type="CDD" id="cd21075">
    <property type="entry name" value="DBD_XPA-like"/>
    <property type="match status" value="1"/>
</dbReference>
<evidence type="ECO:0000313" key="3">
    <source>
        <dbReference type="Proteomes" id="UP001153069"/>
    </source>
</evidence>
<organism evidence="2 3">
    <name type="scientific">Seminavis robusta</name>
    <dbReference type="NCBI Taxonomy" id="568900"/>
    <lineage>
        <taxon>Eukaryota</taxon>
        <taxon>Sar</taxon>
        <taxon>Stramenopiles</taxon>
        <taxon>Ochrophyta</taxon>
        <taxon>Bacillariophyta</taxon>
        <taxon>Bacillariophyceae</taxon>
        <taxon>Bacillariophycidae</taxon>
        <taxon>Naviculales</taxon>
        <taxon>Naviculaceae</taxon>
        <taxon>Seminavis</taxon>
    </lineage>
</organism>
<dbReference type="Proteomes" id="UP001153069">
    <property type="component" value="Unassembled WGS sequence"/>
</dbReference>
<reference evidence="2" key="1">
    <citation type="submission" date="2020-06" db="EMBL/GenBank/DDBJ databases">
        <authorList>
            <consortium name="Plant Systems Biology data submission"/>
        </authorList>
    </citation>
    <scope>NUCLEOTIDE SEQUENCE</scope>
    <source>
        <strain evidence="2">D6</strain>
    </source>
</reference>
<proteinExistence type="predicted"/>
<protein>
    <submittedName>
        <fullName evidence="2">Uncharacterized protein</fullName>
    </submittedName>
</protein>
<feature type="region of interest" description="Disordered" evidence="1">
    <location>
        <begin position="84"/>
        <end position="115"/>
    </location>
</feature>
<evidence type="ECO:0000313" key="2">
    <source>
        <dbReference type="EMBL" id="CAB9509309.1"/>
    </source>
</evidence>
<sequence length="240" mass="26702">MEYFDHYSHHTASEAKKEYFLTTKDLAHVPYKSESFGFGTGRPTRWYKFDDLEAVALAKHGAAGLAKKRAARKKRQFNQQQKELAAQKAKEDLTKKVASSSSSSANDENAPNNNNATEAAGVVVCSAKDLQKLQKDIQKAFKPMITYDHMRRKNKQNYCEAKVEVPRVPTEQYAALIGRPADTKLTSVVKKGAWYREVVSYKTVMGHSNPMTGSGGRYGCNSELGIDSKPDLVITAAEVF</sequence>
<dbReference type="EMBL" id="CAICTM010000383">
    <property type="protein sequence ID" value="CAB9509309.1"/>
    <property type="molecule type" value="Genomic_DNA"/>
</dbReference>
<keyword evidence="3" id="KW-1185">Reference proteome</keyword>